<organism evidence="2 3">
    <name type="scientific">Puccinia sorghi</name>
    <dbReference type="NCBI Taxonomy" id="27349"/>
    <lineage>
        <taxon>Eukaryota</taxon>
        <taxon>Fungi</taxon>
        <taxon>Dikarya</taxon>
        <taxon>Basidiomycota</taxon>
        <taxon>Pucciniomycotina</taxon>
        <taxon>Pucciniomycetes</taxon>
        <taxon>Pucciniales</taxon>
        <taxon>Pucciniaceae</taxon>
        <taxon>Puccinia</taxon>
    </lineage>
</organism>
<evidence type="ECO:0000313" key="3">
    <source>
        <dbReference type="Proteomes" id="UP000037035"/>
    </source>
</evidence>
<dbReference type="PANTHER" id="PTHR46481">
    <property type="entry name" value="ZINC FINGER BED DOMAIN-CONTAINING PROTEIN 4"/>
    <property type="match status" value="1"/>
</dbReference>
<keyword evidence="3" id="KW-1185">Reference proteome</keyword>
<reference evidence="2 3" key="1">
    <citation type="submission" date="2015-08" db="EMBL/GenBank/DDBJ databases">
        <title>Next Generation Sequencing and Analysis of the Genome of Puccinia sorghi L Schw, the Causal Agent of Maize Common Rust.</title>
        <authorList>
            <person name="Rochi L."/>
            <person name="Burguener G."/>
            <person name="Darino M."/>
            <person name="Turjanski A."/>
            <person name="Kreff E."/>
            <person name="Dieguez M.J."/>
            <person name="Sacco F."/>
        </authorList>
    </citation>
    <scope>NUCLEOTIDE SEQUENCE [LARGE SCALE GENOMIC DNA]</scope>
    <source>
        <strain evidence="2 3">RO10H11247</strain>
    </source>
</reference>
<comment type="caution">
    <text evidence="2">The sequence shown here is derived from an EMBL/GenBank/DDBJ whole genome shotgun (WGS) entry which is preliminary data.</text>
</comment>
<dbReference type="EMBL" id="LAVV01009099">
    <property type="protein sequence ID" value="KNZ51229.1"/>
    <property type="molecule type" value="Genomic_DNA"/>
</dbReference>
<accession>A0A0L6URT4</accession>
<dbReference type="InterPro" id="IPR012337">
    <property type="entry name" value="RNaseH-like_sf"/>
</dbReference>
<dbReference type="VEuPathDB" id="FungiDB:VP01_4037g2"/>
<dbReference type="PANTHER" id="PTHR46481:SF7">
    <property type="entry name" value="ZINC FINGER BED DOMAIN-CONTAINING PROTEIN RICESLEEPER 2-LIKE"/>
    <property type="match status" value="1"/>
</dbReference>
<name>A0A0L6URT4_9BASI</name>
<proteinExistence type="predicted"/>
<evidence type="ECO:0000259" key="1">
    <source>
        <dbReference type="Pfam" id="PF05699"/>
    </source>
</evidence>
<dbReference type="Pfam" id="PF05699">
    <property type="entry name" value="Dimer_Tnp_hAT"/>
    <property type="match status" value="1"/>
</dbReference>
<dbReference type="OrthoDB" id="2381924at2759"/>
<feature type="domain" description="HAT C-terminal dimerisation" evidence="1">
    <location>
        <begin position="111"/>
        <end position="190"/>
    </location>
</feature>
<dbReference type="InterPro" id="IPR052035">
    <property type="entry name" value="ZnF_BED_domain_contain"/>
</dbReference>
<protein>
    <recommendedName>
        <fullName evidence="1">HAT C-terminal dimerisation domain-containing protein</fullName>
    </recommendedName>
</protein>
<evidence type="ECO:0000313" key="2">
    <source>
        <dbReference type="EMBL" id="KNZ51229.1"/>
    </source>
</evidence>
<gene>
    <name evidence="2" type="ORF">VP01_4037g2</name>
</gene>
<dbReference type="Proteomes" id="UP000037035">
    <property type="component" value="Unassembled WGS sequence"/>
</dbReference>
<dbReference type="GO" id="GO:0046983">
    <property type="term" value="F:protein dimerization activity"/>
    <property type="evidence" value="ECO:0007669"/>
    <property type="project" value="InterPro"/>
</dbReference>
<sequence>MRKFRGQFSYHSVCPYLYMLLIKNIFQVRYQYHTAQLIPAMDEMISKLKSYLHFLAEQHITTLVTDDALRSYAKFNILTKKNKKKKDKLSMITEADIFGEATITQDLGAALDQYIAEVKKKATTEIITYWSQHKKVYPSLALMSKCYLSIPATNAPLECVFSQSKTIIAPQRHSLSFSLIERLVYIKDWF</sequence>
<dbReference type="InterPro" id="IPR008906">
    <property type="entry name" value="HATC_C_dom"/>
</dbReference>
<dbReference type="AlphaFoldDB" id="A0A0L6URT4"/>
<dbReference type="SUPFAM" id="SSF53098">
    <property type="entry name" value="Ribonuclease H-like"/>
    <property type="match status" value="1"/>
</dbReference>